<feature type="chain" id="PRO_5046853274" description="Secreted protein" evidence="1">
    <location>
        <begin position="31"/>
        <end position="88"/>
    </location>
</feature>
<protein>
    <recommendedName>
        <fullName evidence="4">Secreted protein</fullName>
    </recommendedName>
</protein>
<evidence type="ECO:0000313" key="3">
    <source>
        <dbReference type="Proteomes" id="UP001472677"/>
    </source>
</evidence>
<organism evidence="2 3">
    <name type="scientific">Hibiscus sabdariffa</name>
    <name type="common">roselle</name>
    <dbReference type="NCBI Taxonomy" id="183260"/>
    <lineage>
        <taxon>Eukaryota</taxon>
        <taxon>Viridiplantae</taxon>
        <taxon>Streptophyta</taxon>
        <taxon>Embryophyta</taxon>
        <taxon>Tracheophyta</taxon>
        <taxon>Spermatophyta</taxon>
        <taxon>Magnoliopsida</taxon>
        <taxon>eudicotyledons</taxon>
        <taxon>Gunneridae</taxon>
        <taxon>Pentapetalae</taxon>
        <taxon>rosids</taxon>
        <taxon>malvids</taxon>
        <taxon>Malvales</taxon>
        <taxon>Malvaceae</taxon>
        <taxon>Malvoideae</taxon>
        <taxon>Hibiscus</taxon>
    </lineage>
</organism>
<dbReference type="Proteomes" id="UP001472677">
    <property type="component" value="Unassembled WGS sequence"/>
</dbReference>
<gene>
    <name evidence="2" type="ORF">V6N12_006005</name>
</gene>
<name>A0ABR2EXR5_9ROSI</name>
<keyword evidence="3" id="KW-1185">Reference proteome</keyword>
<sequence length="88" mass="9785">MVIRMKPQFSVMFCCCFLLASLFFFPQSLGVVSQTGLRPQPHAQVPRPNAPKGPAWRANGNRRILGYVFGSMSRPAGKWSWSPMEGGL</sequence>
<evidence type="ECO:0008006" key="4">
    <source>
        <dbReference type="Google" id="ProtNLM"/>
    </source>
</evidence>
<dbReference type="EMBL" id="JBBPBM010000009">
    <property type="protein sequence ID" value="KAK8567415.1"/>
    <property type="molecule type" value="Genomic_DNA"/>
</dbReference>
<evidence type="ECO:0000256" key="1">
    <source>
        <dbReference type="SAM" id="SignalP"/>
    </source>
</evidence>
<evidence type="ECO:0000313" key="2">
    <source>
        <dbReference type="EMBL" id="KAK8567415.1"/>
    </source>
</evidence>
<keyword evidence="1" id="KW-0732">Signal</keyword>
<accession>A0ABR2EXR5</accession>
<proteinExistence type="predicted"/>
<comment type="caution">
    <text evidence="2">The sequence shown here is derived from an EMBL/GenBank/DDBJ whole genome shotgun (WGS) entry which is preliminary data.</text>
</comment>
<reference evidence="2 3" key="1">
    <citation type="journal article" date="2024" name="G3 (Bethesda)">
        <title>Genome assembly of Hibiscus sabdariffa L. provides insights into metabolisms of medicinal natural products.</title>
        <authorList>
            <person name="Kim T."/>
        </authorList>
    </citation>
    <scope>NUCLEOTIDE SEQUENCE [LARGE SCALE GENOMIC DNA]</scope>
    <source>
        <strain evidence="2">TK-2024</strain>
        <tissue evidence="2">Old leaves</tissue>
    </source>
</reference>
<feature type="signal peptide" evidence="1">
    <location>
        <begin position="1"/>
        <end position="30"/>
    </location>
</feature>